<feature type="region of interest" description="Disordered" evidence="1">
    <location>
        <begin position="1"/>
        <end position="26"/>
    </location>
</feature>
<dbReference type="Proteomes" id="UP000436822">
    <property type="component" value="Unassembled WGS sequence"/>
</dbReference>
<evidence type="ECO:0000256" key="1">
    <source>
        <dbReference type="SAM" id="MobiDB-lite"/>
    </source>
</evidence>
<comment type="caution">
    <text evidence="2">The sequence shown here is derived from an EMBL/GenBank/DDBJ whole genome shotgun (WGS) entry which is preliminary data.</text>
</comment>
<name>A0A6N6JJP7_9RHOB</name>
<accession>A0A6N6JJP7</accession>
<evidence type="ECO:0000313" key="2">
    <source>
        <dbReference type="EMBL" id="GFE66516.1"/>
    </source>
</evidence>
<feature type="compositionally biased region" description="Polar residues" evidence="1">
    <location>
        <begin position="15"/>
        <end position="24"/>
    </location>
</feature>
<keyword evidence="3" id="KW-1185">Reference proteome</keyword>
<gene>
    <name evidence="2" type="ORF">KIN_35900</name>
</gene>
<feature type="compositionally biased region" description="Basic and acidic residues" evidence="1">
    <location>
        <begin position="1"/>
        <end position="14"/>
    </location>
</feature>
<dbReference type="AlphaFoldDB" id="A0A6N6JJP7"/>
<reference evidence="2 3" key="1">
    <citation type="submission" date="2019-12" db="EMBL/GenBank/DDBJ databases">
        <title>Litoreibacter badius sp. nov., a novel bacteriochlorophyll a-containing bacterium in the genus Litoreibacter.</title>
        <authorList>
            <person name="Kanamuro M."/>
            <person name="Takabe Y."/>
            <person name="Mori K."/>
            <person name="Takaichi S."/>
            <person name="Hanada S."/>
        </authorList>
    </citation>
    <scope>NUCLEOTIDE SEQUENCE [LARGE SCALE GENOMIC DNA]</scope>
    <source>
        <strain evidence="2 3">K6</strain>
    </source>
</reference>
<organism evidence="2 3">
    <name type="scientific">Litoreibacter roseus</name>
    <dbReference type="NCBI Taxonomy" id="2601869"/>
    <lineage>
        <taxon>Bacteria</taxon>
        <taxon>Pseudomonadati</taxon>
        <taxon>Pseudomonadota</taxon>
        <taxon>Alphaproteobacteria</taxon>
        <taxon>Rhodobacterales</taxon>
        <taxon>Roseobacteraceae</taxon>
        <taxon>Litoreibacter</taxon>
    </lineage>
</organism>
<protein>
    <submittedName>
        <fullName evidence="2">Uncharacterized protein</fullName>
    </submittedName>
</protein>
<sequence>MRPVEGDVRCERKISAQSNSQSAGQCGLSLRRPAMAPFLQGITFEDVPAEFRPMVEPRPTLSVQVQPVEEP</sequence>
<evidence type="ECO:0000313" key="3">
    <source>
        <dbReference type="Proteomes" id="UP000436822"/>
    </source>
</evidence>
<proteinExistence type="predicted"/>
<dbReference type="EMBL" id="BLJE01000005">
    <property type="protein sequence ID" value="GFE66516.1"/>
    <property type="molecule type" value="Genomic_DNA"/>
</dbReference>